<dbReference type="InterPro" id="IPR023214">
    <property type="entry name" value="HAD_sf"/>
</dbReference>
<dbReference type="SUPFAM" id="SSF81665">
    <property type="entry name" value="Calcium ATPase, transmembrane domain M"/>
    <property type="match status" value="1"/>
</dbReference>
<dbReference type="SUPFAM" id="SSF81660">
    <property type="entry name" value="Metal cation-transporting ATPase, ATP-binding domain N"/>
    <property type="match status" value="1"/>
</dbReference>
<evidence type="ECO:0000256" key="8">
    <source>
        <dbReference type="RuleBase" id="RU361146"/>
    </source>
</evidence>
<protein>
    <recommendedName>
        <fullName evidence="8">Calcium-transporting ATPase</fullName>
        <ecNumber evidence="8">7.2.2.10</ecNumber>
    </recommendedName>
</protein>
<dbReference type="Pfam" id="PF00689">
    <property type="entry name" value="Cation_ATPase_C"/>
    <property type="match status" value="1"/>
</dbReference>
<keyword evidence="12" id="KW-1185">Reference proteome</keyword>
<evidence type="ECO:0000313" key="12">
    <source>
        <dbReference type="Proteomes" id="UP000800093"/>
    </source>
</evidence>
<evidence type="ECO:0000256" key="2">
    <source>
        <dbReference type="ARBA" id="ARBA00022692"/>
    </source>
</evidence>
<comment type="catalytic activity">
    <reaction evidence="8">
        <text>Ca(2+)(in) + ATP + H2O = Ca(2+)(out) + ADP + phosphate + H(+)</text>
        <dbReference type="Rhea" id="RHEA:18105"/>
        <dbReference type="ChEBI" id="CHEBI:15377"/>
        <dbReference type="ChEBI" id="CHEBI:15378"/>
        <dbReference type="ChEBI" id="CHEBI:29108"/>
        <dbReference type="ChEBI" id="CHEBI:30616"/>
        <dbReference type="ChEBI" id="CHEBI:43474"/>
        <dbReference type="ChEBI" id="CHEBI:456216"/>
        <dbReference type="EC" id="7.2.2.10"/>
    </reaction>
</comment>
<dbReference type="Gene3D" id="2.70.150.10">
    <property type="entry name" value="Calcium-transporting ATPase, cytoplasmic transduction domain A"/>
    <property type="match status" value="1"/>
</dbReference>
<dbReference type="GO" id="GO:0016887">
    <property type="term" value="F:ATP hydrolysis activity"/>
    <property type="evidence" value="ECO:0007669"/>
    <property type="project" value="InterPro"/>
</dbReference>
<reference evidence="12" key="1">
    <citation type="journal article" date="2020" name="Stud. Mycol.">
        <title>101 Dothideomycetes genomes: A test case for predicting lifestyles and emergence of pathogens.</title>
        <authorList>
            <person name="Haridas S."/>
            <person name="Albert R."/>
            <person name="Binder M."/>
            <person name="Bloem J."/>
            <person name="LaButti K."/>
            <person name="Salamov A."/>
            <person name="Andreopoulos B."/>
            <person name="Baker S."/>
            <person name="Barry K."/>
            <person name="Bills G."/>
            <person name="Bluhm B."/>
            <person name="Cannon C."/>
            <person name="Castanera R."/>
            <person name="Culley D."/>
            <person name="Daum C."/>
            <person name="Ezra D."/>
            <person name="Gonzalez J."/>
            <person name="Henrissat B."/>
            <person name="Kuo A."/>
            <person name="Liang C."/>
            <person name="Lipzen A."/>
            <person name="Lutzoni F."/>
            <person name="Magnuson J."/>
            <person name="Mondo S."/>
            <person name="Nolan M."/>
            <person name="Ohm R."/>
            <person name="Pangilinan J."/>
            <person name="Park H.-J."/>
            <person name="Ramirez L."/>
            <person name="Alfaro M."/>
            <person name="Sun H."/>
            <person name="Tritt A."/>
            <person name="Yoshinaga Y."/>
            <person name="Zwiers L.-H."/>
            <person name="Turgeon B."/>
            <person name="Goodwin S."/>
            <person name="Spatafora J."/>
            <person name="Crous P."/>
            <person name="Grigoriev I."/>
        </authorList>
    </citation>
    <scope>NUCLEOTIDE SEQUENCE [LARGE SCALE GENOMIC DNA]</scope>
    <source>
        <strain evidence="12">CBS 304.66</strain>
    </source>
</reference>
<dbReference type="PRINTS" id="PR00120">
    <property type="entry name" value="HATPASE"/>
</dbReference>
<dbReference type="InterPro" id="IPR006408">
    <property type="entry name" value="P-type_ATPase_IIB"/>
</dbReference>
<dbReference type="PANTHER" id="PTHR24093">
    <property type="entry name" value="CATION TRANSPORTING ATPASE"/>
    <property type="match status" value="1"/>
</dbReference>
<dbReference type="GO" id="GO:0005886">
    <property type="term" value="C:plasma membrane"/>
    <property type="evidence" value="ECO:0007669"/>
    <property type="project" value="TreeGrafter"/>
</dbReference>
<keyword evidence="8" id="KW-0067">ATP-binding</keyword>
<dbReference type="OrthoDB" id="3352408at2759"/>
<dbReference type="InterPro" id="IPR023299">
    <property type="entry name" value="ATPase_P-typ_cyto_dom_N"/>
</dbReference>
<dbReference type="Gene3D" id="3.40.50.1000">
    <property type="entry name" value="HAD superfamily/HAD-like"/>
    <property type="match status" value="1"/>
</dbReference>
<feature type="transmembrane region" description="Helical" evidence="8">
    <location>
        <begin position="193"/>
        <end position="215"/>
    </location>
</feature>
<dbReference type="SUPFAM" id="SSF81653">
    <property type="entry name" value="Calcium ATPase, transduction domain A"/>
    <property type="match status" value="1"/>
</dbReference>
<keyword evidence="1 8" id="KW-0813">Transport</keyword>
<keyword evidence="8" id="KW-0109">Calcium transport</keyword>
<sequence>MKVWFLSSPSGQCGQAANQDRCYRTDRPFKSTHSRDRFAEGFSSTSTRNPFTGRGRAPSEATPVPSTTSAGVSIYSGISGKTTYTLESQLQGDALKPDSGSESDFAIGINRFAFSPGQLNKLLSPKSLPAFIALGGLPGIETGLRTDVDASLSLEQTELPSSIAFREVTRQSGSHSREAFYDRKRIFSPNESVLILLTVAAVISLALGLYETFGVDHRPDAPPSIDWIEVCAICVSIVVVVLVGAINYWQKDRAFIRLNAKKEALDVKAILSGKLFIISVYDILVGDVLHLEPRDLVPADGIFNSGHNVLRLLESGHSNGKDLDPFIISGSKVLKGIGAYLVISIGIYSSYGRILMAMRHDPKPTPLQMKLDGLARTIAKLATAASFFLLLVLFVTEKASKAIDFLIVSVTIIVVAVLEGLLLAITLSLAFITTQTVKMNNLTGTPTQNKTIVVTGTFNKDSFDDKNPEAAKNRSSHFAQRTTQEQKSLLIQSIAINTTAFEGEGGEFDFIDSKTETALLGFTRNVLGMDSLSQERSSAHVVQMLPFDSSRKCMGAVQKLPNGAYRLLVKGASEILLSYSSTVALPTGQAPIDGLQTKRITPFTESCALQSLRTTGLIYKNFPQWPPHGTENPDDLVAVVDLSAPLNGMIFLGVVGIQDPIRPGVPEAIAKCKHAGIVTRTVTGDNVVTAKAIATYCGVYTDEIVMDGPDFRWLSDEDMNGVLPRLQALVRSSPEDKRILVTQLKALGGIVAVTGDGTNDGPALKAADVSFSMGIAGTEVVMEASAIVLMDGNFASILTALIWGRAVNDAMQKFLQFQTTFNITAMVVAFITAVEDPKMRSVLTAMQLLWINLFMDSLAALSLSTDAPTDEILDCSPTPRSASIISIAMWKMIIGQTIYQVIATFYNNRRLDNRLNAFANLHKNYYFITMNN</sequence>
<comment type="similarity">
    <text evidence="8">Belongs to the cation transport ATPase (P-type) (TC 3.A.3) family.</text>
</comment>
<name>A0A9P4K7P5_9PLEO</name>
<keyword evidence="7 8" id="KW-0472">Membrane</keyword>
<comment type="subcellular location">
    <subcellularLocation>
        <location evidence="8">Membrane</location>
        <topology evidence="8">Multi-pass membrane protein</topology>
    </subcellularLocation>
</comment>
<comment type="caution">
    <text evidence="8">Lacks conserved residue(s) required for the propagation of feature annotation.</text>
</comment>
<keyword evidence="3" id="KW-0479">Metal-binding</keyword>
<organism evidence="11 12">
    <name type="scientific">Lojkania enalia</name>
    <dbReference type="NCBI Taxonomy" id="147567"/>
    <lineage>
        <taxon>Eukaryota</taxon>
        <taxon>Fungi</taxon>
        <taxon>Dikarya</taxon>
        <taxon>Ascomycota</taxon>
        <taxon>Pezizomycotina</taxon>
        <taxon>Dothideomycetes</taxon>
        <taxon>Pleosporomycetidae</taxon>
        <taxon>Pleosporales</taxon>
        <taxon>Pleosporales incertae sedis</taxon>
        <taxon>Lojkania</taxon>
    </lineage>
</organism>
<dbReference type="GO" id="GO:0006874">
    <property type="term" value="P:intracellular calcium ion homeostasis"/>
    <property type="evidence" value="ECO:0007669"/>
    <property type="project" value="TreeGrafter"/>
</dbReference>
<dbReference type="Proteomes" id="UP000800093">
    <property type="component" value="Unassembled WGS sequence"/>
</dbReference>
<proteinExistence type="inferred from homology"/>
<feature type="transmembrane region" description="Helical" evidence="8">
    <location>
        <begin position="402"/>
        <end position="432"/>
    </location>
</feature>
<comment type="caution">
    <text evidence="11">The sequence shown here is derived from an EMBL/GenBank/DDBJ whole genome shotgun (WGS) entry which is preliminary data.</text>
</comment>
<dbReference type="EC" id="7.2.2.10" evidence="8"/>
<dbReference type="Pfam" id="PF13246">
    <property type="entry name" value="Cation_ATPase"/>
    <property type="match status" value="1"/>
</dbReference>
<keyword evidence="5 8" id="KW-1133">Transmembrane helix</keyword>
<dbReference type="InterPro" id="IPR008250">
    <property type="entry name" value="ATPase_P-typ_transduc_dom_A_sf"/>
</dbReference>
<dbReference type="PANTHER" id="PTHR24093:SF346">
    <property type="entry name" value="CALCIUM-TRANSPORTING ATPASE"/>
    <property type="match status" value="1"/>
</dbReference>
<feature type="region of interest" description="Disordered" evidence="9">
    <location>
        <begin position="34"/>
        <end position="70"/>
    </location>
</feature>
<gene>
    <name evidence="11" type="ORF">CC78DRAFT_604375</name>
</gene>
<evidence type="ECO:0000259" key="10">
    <source>
        <dbReference type="Pfam" id="PF00689"/>
    </source>
</evidence>
<dbReference type="NCBIfam" id="TIGR01517">
    <property type="entry name" value="ATPase-IIB_Ca"/>
    <property type="match status" value="1"/>
</dbReference>
<accession>A0A9P4K7P5</accession>
<evidence type="ECO:0000256" key="3">
    <source>
        <dbReference type="ARBA" id="ARBA00022723"/>
    </source>
</evidence>
<comment type="function">
    <text evidence="8">Catalyzes the hydrolysis of ATP coupled with the transport of calcium.</text>
</comment>
<feature type="transmembrane region" description="Helical" evidence="8">
    <location>
        <begin position="337"/>
        <end position="356"/>
    </location>
</feature>
<evidence type="ECO:0000256" key="7">
    <source>
        <dbReference type="ARBA" id="ARBA00023136"/>
    </source>
</evidence>
<evidence type="ECO:0000256" key="5">
    <source>
        <dbReference type="ARBA" id="ARBA00022989"/>
    </source>
</evidence>
<dbReference type="GO" id="GO:0046872">
    <property type="term" value="F:metal ion binding"/>
    <property type="evidence" value="ECO:0007669"/>
    <property type="project" value="UniProtKB-KW"/>
</dbReference>
<dbReference type="Gene3D" id="3.40.1110.10">
    <property type="entry name" value="Calcium-transporting ATPase, cytoplasmic domain N"/>
    <property type="match status" value="1"/>
</dbReference>
<dbReference type="PRINTS" id="PR00119">
    <property type="entry name" value="CATATPASE"/>
</dbReference>
<dbReference type="InterPro" id="IPR036412">
    <property type="entry name" value="HAD-like_sf"/>
</dbReference>
<evidence type="ECO:0000256" key="6">
    <source>
        <dbReference type="ARBA" id="ARBA00023065"/>
    </source>
</evidence>
<feature type="domain" description="Cation-transporting P-type ATPase C-terminal" evidence="10">
    <location>
        <begin position="841"/>
        <end position="906"/>
    </location>
</feature>
<dbReference type="GO" id="GO:0005524">
    <property type="term" value="F:ATP binding"/>
    <property type="evidence" value="ECO:0007669"/>
    <property type="project" value="UniProtKB-KW"/>
</dbReference>
<dbReference type="InterPro" id="IPR001757">
    <property type="entry name" value="P_typ_ATPase"/>
</dbReference>
<evidence type="ECO:0000256" key="4">
    <source>
        <dbReference type="ARBA" id="ARBA00022842"/>
    </source>
</evidence>
<keyword evidence="4" id="KW-0460">Magnesium</keyword>
<keyword evidence="8" id="KW-0547">Nucleotide-binding</keyword>
<dbReference type="EMBL" id="ML986627">
    <property type="protein sequence ID" value="KAF2263301.1"/>
    <property type="molecule type" value="Genomic_DNA"/>
</dbReference>
<evidence type="ECO:0000256" key="9">
    <source>
        <dbReference type="SAM" id="MobiDB-lite"/>
    </source>
</evidence>
<dbReference type="SUPFAM" id="SSF56784">
    <property type="entry name" value="HAD-like"/>
    <property type="match status" value="1"/>
</dbReference>
<evidence type="ECO:0000313" key="11">
    <source>
        <dbReference type="EMBL" id="KAF2263301.1"/>
    </source>
</evidence>
<feature type="transmembrane region" description="Helical" evidence="8">
    <location>
        <begin position="227"/>
        <end position="249"/>
    </location>
</feature>
<dbReference type="GO" id="GO:0005388">
    <property type="term" value="F:P-type calcium transporter activity"/>
    <property type="evidence" value="ECO:0007669"/>
    <property type="project" value="UniProtKB-EC"/>
</dbReference>
<dbReference type="InterPro" id="IPR006068">
    <property type="entry name" value="ATPase_P-typ_cation-transptr_C"/>
</dbReference>
<dbReference type="NCBIfam" id="TIGR01494">
    <property type="entry name" value="ATPase_P-type"/>
    <property type="match status" value="1"/>
</dbReference>
<dbReference type="InterPro" id="IPR023298">
    <property type="entry name" value="ATPase_P-typ_TM_dom_sf"/>
</dbReference>
<feature type="transmembrane region" description="Helical" evidence="8">
    <location>
        <begin position="377"/>
        <end position="396"/>
    </location>
</feature>
<evidence type="ECO:0000256" key="1">
    <source>
        <dbReference type="ARBA" id="ARBA00022448"/>
    </source>
</evidence>
<keyword evidence="6 8" id="KW-0406">Ion transport</keyword>
<dbReference type="Gene3D" id="1.20.1110.10">
    <property type="entry name" value="Calcium-transporting ATPase, transmembrane domain"/>
    <property type="match status" value="2"/>
</dbReference>
<keyword evidence="2 8" id="KW-0812">Transmembrane</keyword>
<keyword evidence="8" id="KW-0106">Calcium</keyword>
<dbReference type="AlphaFoldDB" id="A0A9P4K7P5"/>